<dbReference type="Pfam" id="PF00850">
    <property type="entry name" value="Hist_deacetyl"/>
    <property type="match status" value="1"/>
</dbReference>
<feature type="region of interest" description="Disordered" evidence="1">
    <location>
        <begin position="43"/>
        <end position="64"/>
    </location>
</feature>
<sequence>MAHEKQNGTSTSNPHHAPPSTSLSRPSRTGICHSQQMLKHWKPDVQFDTIKDQDDENEEPERPSRIARIIAHVSKQKLTDNLEHIKIRKATKEEIMLVHSEGHWKRIEETASKSCANIT</sequence>
<accession>A0A5B0LNI7</accession>
<evidence type="ECO:0000313" key="3">
    <source>
        <dbReference type="EMBL" id="KAA1065769.1"/>
    </source>
</evidence>
<feature type="region of interest" description="Disordered" evidence="1">
    <location>
        <begin position="1"/>
        <end position="30"/>
    </location>
</feature>
<organism evidence="3 4">
    <name type="scientific">Puccinia graminis f. sp. tritici</name>
    <dbReference type="NCBI Taxonomy" id="56615"/>
    <lineage>
        <taxon>Eukaryota</taxon>
        <taxon>Fungi</taxon>
        <taxon>Dikarya</taxon>
        <taxon>Basidiomycota</taxon>
        <taxon>Pucciniomycotina</taxon>
        <taxon>Pucciniomycetes</taxon>
        <taxon>Pucciniales</taxon>
        <taxon>Pucciniaceae</taxon>
        <taxon>Puccinia</taxon>
    </lineage>
</organism>
<feature type="compositionally biased region" description="Low complexity" evidence="1">
    <location>
        <begin position="18"/>
        <end position="29"/>
    </location>
</feature>
<proteinExistence type="predicted"/>
<dbReference type="SUPFAM" id="SSF52768">
    <property type="entry name" value="Arginase/deacetylase"/>
    <property type="match status" value="1"/>
</dbReference>
<feature type="compositionally biased region" description="Basic and acidic residues" evidence="1">
    <location>
        <begin position="43"/>
        <end position="52"/>
    </location>
</feature>
<dbReference type="OrthoDB" id="424012at2759"/>
<comment type="caution">
    <text evidence="3">The sequence shown here is derived from an EMBL/GenBank/DDBJ whole genome shotgun (WGS) entry which is preliminary data.</text>
</comment>
<gene>
    <name evidence="3" type="primary">HDA1_3</name>
    <name evidence="3" type="ORF">PGT21_009545</name>
</gene>
<feature type="domain" description="Histone deacetylase" evidence="2">
    <location>
        <begin position="60"/>
        <end position="114"/>
    </location>
</feature>
<name>A0A5B0LNI7_PUCGR</name>
<keyword evidence="4" id="KW-1185">Reference proteome</keyword>
<dbReference type="Gene3D" id="3.40.800.20">
    <property type="entry name" value="Histone deacetylase domain"/>
    <property type="match status" value="1"/>
</dbReference>
<evidence type="ECO:0000259" key="2">
    <source>
        <dbReference type="Pfam" id="PF00850"/>
    </source>
</evidence>
<reference evidence="3 4" key="1">
    <citation type="submission" date="2019-05" db="EMBL/GenBank/DDBJ databases">
        <title>Emergence of the Ug99 lineage of the wheat stem rust pathogen through somatic hybridization.</title>
        <authorList>
            <person name="Li F."/>
            <person name="Upadhyaya N.M."/>
            <person name="Sperschneider J."/>
            <person name="Matny O."/>
            <person name="Nguyen-Phuc H."/>
            <person name="Mago R."/>
            <person name="Raley C."/>
            <person name="Miller M.E."/>
            <person name="Silverstein K.A.T."/>
            <person name="Henningsen E."/>
            <person name="Hirsch C.D."/>
            <person name="Visser B."/>
            <person name="Pretorius Z.A."/>
            <person name="Steffenson B.J."/>
            <person name="Schwessinger B."/>
            <person name="Dodds P.N."/>
            <person name="Figueroa M."/>
        </authorList>
    </citation>
    <scope>NUCLEOTIDE SEQUENCE [LARGE SCALE GENOMIC DNA]</scope>
    <source>
        <strain evidence="3">21-0</strain>
    </source>
</reference>
<evidence type="ECO:0000313" key="4">
    <source>
        <dbReference type="Proteomes" id="UP000324748"/>
    </source>
</evidence>
<dbReference type="AlphaFoldDB" id="A0A5B0LNI7"/>
<dbReference type="InterPro" id="IPR023801">
    <property type="entry name" value="His_deacetylse_dom"/>
</dbReference>
<protein>
    <submittedName>
        <fullName evidence="3">Histone deacetylase hda1</fullName>
    </submittedName>
</protein>
<dbReference type="InterPro" id="IPR023696">
    <property type="entry name" value="Ureohydrolase_dom_sf"/>
</dbReference>
<evidence type="ECO:0000256" key="1">
    <source>
        <dbReference type="SAM" id="MobiDB-lite"/>
    </source>
</evidence>
<dbReference type="InterPro" id="IPR037138">
    <property type="entry name" value="His_deacetylse_dom_sf"/>
</dbReference>
<dbReference type="EMBL" id="VSWC01000196">
    <property type="protein sequence ID" value="KAA1065769.1"/>
    <property type="molecule type" value="Genomic_DNA"/>
</dbReference>
<dbReference type="Proteomes" id="UP000324748">
    <property type="component" value="Unassembled WGS sequence"/>
</dbReference>